<keyword evidence="2" id="KW-0812">Transmembrane</keyword>
<dbReference type="Gene3D" id="3.40.50.720">
    <property type="entry name" value="NAD(P)-binding Rossmann-like Domain"/>
    <property type="match status" value="1"/>
</dbReference>
<dbReference type="PANTHER" id="PTHR12286:SF5">
    <property type="entry name" value="SACCHAROPINE DEHYDROGENASE-LIKE OXIDOREDUCTASE"/>
    <property type="match status" value="1"/>
</dbReference>
<evidence type="ECO:0000313" key="5">
    <source>
        <dbReference type="Proteomes" id="UP000594260"/>
    </source>
</evidence>
<dbReference type="AlphaFoldDB" id="A0A7M7MDK4"/>
<dbReference type="EnsemblMetazoa" id="XM_022812796">
    <property type="protein sequence ID" value="XP_022668531"/>
    <property type="gene ID" value="LOC111253428"/>
</dbReference>
<dbReference type="InterPro" id="IPR051276">
    <property type="entry name" value="Saccharopine_DH-like_oxidrdct"/>
</dbReference>
<accession>A0A7M7MDK4</accession>
<reference evidence="4" key="1">
    <citation type="submission" date="2021-01" db="UniProtKB">
        <authorList>
            <consortium name="EnsemblMetazoa"/>
        </authorList>
    </citation>
    <scope>IDENTIFICATION</scope>
</reference>
<dbReference type="InterPro" id="IPR036291">
    <property type="entry name" value="NAD(P)-bd_dom_sf"/>
</dbReference>
<feature type="transmembrane region" description="Helical" evidence="2">
    <location>
        <begin position="279"/>
        <end position="299"/>
    </location>
</feature>
<dbReference type="GO" id="GO:0005811">
    <property type="term" value="C:lipid droplet"/>
    <property type="evidence" value="ECO:0007669"/>
    <property type="project" value="TreeGrafter"/>
</dbReference>
<dbReference type="GO" id="GO:0005886">
    <property type="term" value="C:plasma membrane"/>
    <property type="evidence" value="ECO:0007669"/>
    <property type="project" value="TreeGrafter"/>
</dbReference>
<dbReference type="GO" id="GO:0005739">
    <property type="term" value="C:mitochondrion"/>
    <property type="evidence" value="ECO:0007669"/>
    <property type="project" value="TreeGrafter"/>
</dbReference>
<evidence type="ECO:0000256" key="1">
    <source>
        <dbReference type="ARBA" id="ARBA00038048"/>
    </source>
</evidence>
<dbReference type="RefSeq" id="XP_022668531.1">
    <property type="nucleotide sequence ID" value="XM_022812796.1"/>
</dbReference>
<evidence type="ECO:0000256" key="2">
    <source>
        <dbReference type="SAM" id="Phobius"/>
    </source>
</evidence>
<evidence type="ECO:0000259" key="3">
    <source>
        <dbReference type="Pfam" id="PF03435"/>
    </source>
</evidence>
<feature type="domain" description="Saccharopine dehydrogenase NADP binding" evidence="3">
    <location>
        <begin position="22"/>
        <end position="140"/>
    </location>
</feature>
<comment type="similarity">
    <text evidence="1">Belongs to the saccharopine dehydrogenase family.</text>
</comment>
<dbReference type="Proteomes" id="UP000594260">
    <property type="component" value="Unplaced"/>
</dbReference>
<dbReference type="PANTHER" id="PTHR12286">
    <property type="entry name" value="SACCHAROPINE DEHYDROGENASE-LIKE OXIDOREDUCTASE"/>
    <property type="match status" value="1"/>
</dbReference>
<keyword evidence="2" id="KW-0472">Membrane</keyword>
<dbReference type="SUPFAM" id="SSF51735">
    <property type="entry name" value="NAD(P)-binding Rossmann-fold domains"/>
    <property type="match status" value="1"/>
</dbReference>
<dbReference type="InterPro" id="IPR005097">
    <property type="entry name" value="Sacchrp_dh_NADP-bd"/>
</dbReference>
<dbReference type="GeneID" id="111253428"/>
<protein>
    <recommendedName>
        <fullName evidence="3">Saccharopine dehydrogenase NADP binding domain-containing protein</fullName>
    </recommendedName>
</protein>
<dbReference type="GO" id="GO:0009247">
    <property type="term" value="P:glycolipid biosynthetic process"/>
    <property type="evidence" value="ECO:0007669"/>
    <property type="project" value="TreeGrafter"/>
</dbReference>
<name>A0A7M7MDK4_VARDE</name>
<proteinExistence type="inferred from homology"/>
<dbReference type="FunFam" id="3.40.50.720:FF:000178">
    <property type="entry name" value="Saccharopine dehydrogenase-like oxidoreductase"/>
    <property type="match status" value="1"/>
</dbReference>
<keyword evidence="5" id="KW-1185">Reference proteome</keyword>
<organism evidence="4 5">
    <name type="scientific">Varroa destructor</name>
    <name type="common">Honeybee mite</name>
    <dbReference type="NCBI Taxonomy" id="109461"/>
    <lineage>
        <taxon>Eukaryota</taxon>
        <taxon>Metazoa</taxon>
        <taxon>Ecdysozoa</taxon>
        <taxon>Arthropoda</taxon>
        <taxon>Chelicerata</taxon>
        <taxon>Arachnida</taxon>
        <taxon>Acari</taxon>
        <taxon>Parasitiformes</taxon>
        <taxon>Mesostigmata</taxon>
        <taxon>Gamasina</taxon>
        <taxon>Dermanyssoidea</taxon>
        <taxon>Varroidae</taxon>
        <taxon>Varroa</taxon>
    </lineage>
</organism>
<sequence length="422" mass="47021">MPAFHVHSGLLSGRYAVEQMYKASKEEGLSFAVAGRNESKLIAALEEVAGWMKIDAGVFSRETPKIIADVSDSESLHEMAKSARVIVNTVGPYRFYGEPVVSACVNEGTNHVDVSGEPWFIESMQLKYHKAAQAKKIYLVSACGFDSIPAEFAVNFAKENFRGRLNSVETFVSFKNPKGGHVNVGTWNSIIHGVANWGTLAPLRKEVSEELFTKKTEKPKFKLPIRRLASTTDVCSGYIFPFYGSDKSVIMKSEMFRRENSVEDYKPVQIQTYLRLPNFVAVIGLTIIGLFLMTFAKFASGRKLLSKYPAIFSFGLFRDEMPKREQLEEKSMNIVALGKGWHTDDDETLPPTKEIVVEVDSMDPGYIATSIMLVQSAVCILKDNISMPLGGGCISPGYAFEKTTLRNRLDQRGIKFSVKRQS</sequence>
<keyword evidence="2" id="KW-1133">Transmembrane helix</keyword>
<evidence type="ECO:0000313" key="4">
    <source>
        <dbReference type="EnsemblMetazoa" id="XP_022668531"/>
    </source>
</evidence>
<dbReference type="Pfam" id="PF03435">
    <property type="entry name" value="Sacchrp_dh_NADP"/>
    <property type="match status" value="1"/>
</dbReference>